<protein>
    <submittedName>
        <fullName evidence="1">Uncharacterized protein</fullName>
    </submittedName>
</protein>
<dbReference type="AlphaFoldDB" id="A0A9P5WVY3"/>
<gene>
    <name evidence="1" type="ORF">P691DRAFT_768994</name>
</gene>
<proteinExistence type="predicted"/>
<dbReference type="Proteomes" id="UP000807342">
    <property type="component" value="Unassembled WGS sequence"/>
</dbReference>
<comment type="caution">
    <text evidence="1">The sequence shown here is derived from an EMBL/GenBank/DDBJ whole genome shotgun (WGS) entry which is preliminary data.</text>
</comment>
<sequence length="223" mass="24721">MARKKKSSNVPSTGFTPSNATCCYLNMMKQDLHVKSIIQIKHLKTVPLALCLSILDDLVAMGFKLPPDNEPGPTSTPAESNDAPCMIYQMWPKVEPLKLSNQALQEICDWFRPNFFQHSNVEECDIFTIHICNLVNVLDLIIPPQSPSPTPCACPHCDKDIPMEPPAPTCVLSEAATQTPVPVHMEAMPPPLPPCPCSHLACCWCFFFCWSSWLAVIVTLTQS</sequence>
<accession>A0A9P5WVY3</accession>
<name>A0A9P5WVY3_9AGAR</name>
<evidence type="ECO:0000313" key="2">
    <source>
        <dbReference type="Proteomes" id="UP000807342"/>
    </source>
</evidence>
<dbReference type="EMBL" id="MU153533">
    <property type="protein sequence ID" value="KAF9439744.1"/>
    <property type="molecule type" value="Genomic_DNA"/>
</dbReference>
<reference evidence="1" key="1">
    <citation type="submission" date="2020-11" db="EMBL/GenBank/DDBJ databases">
        <authorList>
            <consortium name="DOE Joint Genome Institute"/>
            <person name="Ahrendt S."/>
            <person name="Riley R."/>
            <person name="Andreopoulos W."/>
            <person name="Labutti K."/>
            <person name="Pangilinan J."/>
            <person name="Ruiz-Duenas F.J."/>
            <person name="Barrasa J.M."/>
            <person name="Sanchez-Garcia M."/>
            <person name="Camarero S."/>
            <person name="Miyauchi S."/>
            <person name="Serrano A."/>
            <person name="Linde D."/>
            <person name="Babiker R."/>
            <person name="Drula E."/>
            <person name="Ayuso-Fernandez I."/>
            <person name="Pacheco R."/>
            <person name="Padilla G."/>
            <person name="Ferreira P."/>
            <person name="Barriuso J."/>
            <person name="Kellner H."/>
            <person name="Castanera R."/>
            <person name="Alfaro M."/>
            <person name="Ramirez L."/>
            <person name="Pisabarro A.G."/>
            <person name="Kuo A."/>
            <person name="Tritt A."/>
            <person name="Lipzen A."/>
            <person name="He G."/>
            <person name="Yan M."/>
            <person name="Ng V."/>
            <person name="Cullen D."/>
            <person name="Martin F."/>
            <person name="Rosso M.-N."/>
            <person name="Henrissat B."/>
            <person name="Hibbett D."/>
            <person name="Martinez A.T."/>
            <person name="Grigoriev I.V."/>
        </authorList>
    </citation>
    <scope>NUCLEOTIDE SEQUENCE</scope>
    <source>
        <strain evidence="1">MF-IS2</strain>
    </source>
</reference>
<evidence type="ECO:0000313" key="1">
    <source>
        <dbReference type="EMBL" id="KAF9439744.1"/>
    </source>
</evidence>
<organism evidence="1 2">
    <name type="scientific">Macrolepiota fuliginosa MF-IS2</name>
    <dbReference type="NCBI Taxonomy" id="1400762"/>
    <lineage>
        <taxon>Eukaryota</taxon>
        <taxon>Fungi</taxon>
        <taxon>Dikarya</taxon>
        <taxon>Basidiomycota</taxon>
        <taxon>Agaricomycotina</taxon>
        <taxon>Agaricomycetes</taxon>
        <taxon>Agaricomycetidae</taxon>
        <taxon>Agaricales</taxon>
        <taxon>Agaricineae</taxon>
        <taxon>Agaricaceae</taxon>
        <taxon>Macrolepiota</taxon>
    </lineage>
</organism>
<keyword evidence="2" id="KW-1185">Reference proteome</keyword>